<accession>A0A370I2A6</accession>
<keyword evidence="1" id="KW-0732">Signal</keyword>
<feature type="signal peptide" evidence="1">
    <location>
        <begin position="1"/>
        <end position="23"/>
    </location>
</feature>
<reference evidence="2 3" key="1">
    <citation type="submission" date="2018-07" db="EMBL/GenBank/DDBJ databases">
        <title>Genomic Encyclopedia of Type Strains, Phase IV (KMG-IV): sequencing the most valuable type-strain genomes for metagenomic binning, comparative biology and taxonomic classification.</title>
        <authorList>
            <person name="Goeker M."/>
        </authorList>
    </citation>
    <scope>NUCLEOTIDE SEQUENCE [LARGE SCALE GENOMIC DNA]</scope>
    <source>
        <strain evidence="2 3">DSM 44290</strain>
    </source>
</reference>
<comment type="caution">
    <text evidence="2">The sequence shown here is derived from an EMBL/GenBank/DDBJ whole genome shotgun (WGS) entry which is preliminary data.</text>
</comment>
<protein>
    <submittedName>
        <fullName evidence="2">Uncharacterized protein</fullName>
    </submittedName>
</protein>
<dbReference type="EMBL" id="QQBC01000008">
    <property type="protein sequence ID" value="RDI64301.1"/>
    <property type="molecule type" value="Genomic_DNA"/>
</dbReference>
<dbReference type="RefSeq" id="WP_067997168.1">
    <property type="nucleotide sequence ID" value="NZ_QQBC01000008.1"/>
</dbReference>
<evidence type="ECO:0000256" key="1">
    <source>
        <dbReference type="SAM" id="SignalP"/>
    </source>
</evidence>
<evidence type="ECO:0000313" key="2">
    <source>
        <dbReference type="EMBL" id="RDI64301.1"/>
    </source>
</evidence>
<dbReference type="Proteomes" id="UP000254869">
    <property type="component" value="Unassembled WGS sequence"/>
</dbReference>
<dbReference type="AlphaFoldDB" id="A0A370I2A6"/>
<evidence type="ECO:0000313" key="3">
    <source>
        <dbReference type="Proteomes" id="UP000254869"/>
    </source>
</evidence>
<name>A0A370I2A6_9NOCA</name>
<gene>
    <name evidence="2" type="ORF">DFR76_108133</name>
</gene>
<sequence length="75" mass="7885">MIKSIVVSGAVTFGIVAAGAGLAAAEEIQVEGNYATEAGCNTDAPGVELARDNGKYTHYQCRQGNDGLWYLYLSN</sequence>
<feature type="chain" id="PRO_5038860220" evidence="1">
    <location>
        <begin position="24"/>
        <end position="75"/>
    </location>
</feature>
<organism evidence="2 3">
    <name type="scientific">Nocardia pseudobrasiliensis</name>
    <dbReference type="NCBI Taxonomy" id="45979"/>
    <lineage>
        <taxon>Bacteria</taxon>
        <taxon>Bacillati</taxon>
        <taxon>Actinomycetota</taxon>
        <taxon>Actinomycetes</taxon>
        <taxon>Mycobacteriales</taxon>
        <taxon>Nocardiaceae</taxon>
        <taxon>Nocardia</taxon>
    </lineage>
</organism>
<dbReference type="STRING" id="1210086.GCA_001613105_02706"/>
<proteinExistence type="predicted"/>
<keyword evidence="3" id="KW-1185">Reference proteome</keyword>